<comment type="function">
    <text evidence="1 10">Catalyzes the reversible adenylation of nicotinate mononucleotide (NaMN) to nicotinic acid adenine dinucleotide (NaAD).</text>
</comment>
<accession>A0A0K9F889</accession>
<dbReference type="GeneID" id="96599963"/>
<evidence type="ECO:0000313" key="12">
    <source>
        <dbReference type="EMBL" id="KMY30427.1"/>
    </source>
</evidence>
<reference evidence="13" key="1">
    <citation type="submission" date="2015-07" db="EMBL/GenBank/DDBJ databases">
        <authorList>
            <consortium name="Consortium for Microbial Forensics and Genomics (microFORGE)"/>
            <person name="Knight B.M."/>
            <person name="Roberts D.P."/>
            <person name="Lin D."/>
            <person name="Hari K."/>
            <person name="Fletcher J."/>
            <person name="Melcher U."/>
            <person name="Blagden T."/>
            <person name="Winegar R.A."/>
        </authorList>
    </citation>
    <scope>NUCLEOTIDE SEQUENCE [LARGE SCALE GENOMIC DNA]</scope>
    <source>
        <strain evidence="13">DSM 23493</strain>
    </source>
</reference>
<dbReference type="InterPro" id="IPR014729">
    <property type="entry name" value="Rossmann-like_a/b/a_fold"/>
</dbReference>
<dbReference type="UniPathway" id="UPA00253">
    <property type="reaction ID" value="UER00332"/>
</dbReference>
<dbReference type="RefSeq" id="WP_049667751.1">
    <property type="nucleotide sequence ID" value="NZ_LFXJ01000008.1"/>
</dbReference>
<comment type="catalytic activity">
    <reaction evidence="9 10">
        <text>nicotinate beta-D-ribonucleotide + ATP + H(+) = deamido-NAD(+) + diphosphate</text>
        <dbReference type="Rhea" id="RHEA:22860"/>
        <dbReference type="ChEBI" id="CHEBI:15378"/>
        <dbReference type="ChEBI" id="CHEBI:30616"/>
        <dbReference type="ChEBI" id="CHEBI:33019"/>
        <dbReference type="ChEBI" id="CHEBI:57502"/>
        <dbReference type="ChEBI" id="CHEBI:58437"/>
        <dbReference type="EC" id="2.7.7.18"/>
    </reaction>
</comment>
<dbReference type="CDD" id="cd02165">
    <property type="entry name" value="NMNAT"/>
    <property type="match status" value="1"/>
</dbReference>
<dbReference type="GO" id="GO:0009435">
    <property type="term" value="P:NAD+ biosynthetic process"/>
    <property type="evidence" value="ECO:0007669"/>
    <property type="project" value="UniProtKB-UniRule"/>
</dbReference>
<organism evidence="12 13">
    <name type="scientific">Lysinibacillus xylanilyticus</name>
    <dbReference type="NCBI Taxonomy" id="582475"/>
    <lineage>
        <taxon>Bacteria</taxon>
        <taxon>Bacillati</taxon>
        <taxon>Bacillota</taxon>
        <taxon>Bacilli</taxon>
        <taxon>Bacillales</taxon>
        <taxon>Bacillaceae</taxon>
        <taxon>Lysinibacillus</taxon>
    </lineage>
</organism>
<dbReference type="NCBIfam" id="TIGR00482">
    <property type="entry name" value="nicotinate (nicotinamide) nucleotide adenylyltransferase"/>
    <property type="match status" value="1"/>
</dbReference>
<keyword evidence="7 10" id="KW-0067">ATP-binding</keyword>
<evidence type="ECO:0000256" key="9">
    <source>
        <dbReference type="ARBA" id="ARBA00048721"/>
    </source>
</evidence>
<gene>
    <name evidence="10 12" type="primary">nadD</name>
    <name evidence="12" type="ORF">ACZ11_17200</name>
</gene>
<evidence type="ECO:0000256" key="7">
    <source>
        <dbReference type="ARBA" id="ARBA00022840"/>
    </source>
</evidence>
<dbReference type="EMBL" id="LFXJ01000008">
    <property type="protein sequence ID" value="KMY30427.1"/>
    <property type="molecule type" value="Genomic_DNA"/>
</dbReference>
<evidence type="ECO:0000256" key="3">
    <source>
        <dbReference type="ARBA" id="ARBA00022642"/>
    </source>
</evidence>
<dbReference type="InterPro" id="IPR004821">
    <property type="entry name" value="Cyt_trans-like"/>
</dbReference>
<evidence type="ECO:0000256" key="5">
    <source>
        <dbReference type="ARBA" id="ARBA00022695"/>
    </source>
</evidence>
<proteinExistence type="inferred from homology"/>
<feature type="domain" description="Cytidyltransferase-like" evidence="11">
    <location>
        <begin position="6"/>
        <end position="162"/>
    </location>
</feature>
<keyword evidence="6 10" id="KW-0547">Nucleotide-binding</keyword>
<evidence type="ECO:0000256" key="4">
    <source>
        <dbReference type="ARBA" id="ARBA00022679"/>
    </source>
</evidence>
<dbReference type="NCBIfam" id="NF000840">
    <property type="entry name" value="PRK00071.1-3"/>
    <property type="match status" value="1"/>
</dbReference>
<dbReference type="GO" id="GO:0004515">
    <property type="term" value="F:nicotinate-nucleotide adenylyltransferase activity"/>
    <property type="evidence" value="ECO:0007669"/>
    <property type="project" value="UniProtKB-UniRule"/>
</dbReference>
<dbReference type="SUPFAM" id="SSF52374">
    <property type="entry name" value="Nucleotidylyl transferase"/>
    <property type="match status" value="1"/>
</dbReference>
<dbReference type="NCBIfam" id="NF000841">
    <property type="entry name" value="PRK00071.1-4"/>
    <property type="match status" value="1"/>
</dbReference>
<dbReference type="InterPro" id="IPR005248">
    <property type="entry name" value="NadD/NMNAT"/>
</dbReference>
<comment type="similarity">
    <text evidence="10">Belongs to the NadD family.</text>
</comment>
<keyword evidence="5 10" id="KW-0548">Nucleotidyltransferase</keyword>
<dbReference type="EC" id="2.7.7.18" evidence="10"/>
<dbReference type="PANTHER" id="PTHR39321">
    <property type="entry name" value="NICOTINATE-NUCLEOTIDE ADENYLYLTRANSFERASE-RELATED"/>
    <property type="match status" value="1"/>
</dbReference>
<dbReference type="Proteomes" id="UP000037326">
    <property type="component" value="Unassembled WGS sequence"/>
</dbReference>
<comment type="caution">
    <text evidence="12">The sequence shown here is derived from an EMBL/GenBank/DDBJ whole genome shotgun (WGS) entry which is preliminary data.</text>
</comment>
<evidence type="ECO:0000256" key="10">
    <source>
        <dbReference type="HAMAP-Rule" id="MF_00244"/>
    </source>
</evidence>
<keyword evidence="3 10" id="KW-0662">Pyridine nucleotide biosynthesis</keyword>
<evidence type="ECO:0000256" key="2">
    <source>
        <dbReference type="ARBA" id="ARBA00005019"/>
    </source>
</evidence>
<evidence type="ECO:0000259" key="11">
    <source>
        <dbReference type="Pfam" id="PF01467"/>
    </source>
</evidence>
<dbReference type="PATRIC" id="fig|582475.4.peg.4535"/>
<comment type="pathway">
    <text evidence="2 10">Cofactor biosynthesis; NAD(+) biosynthesis; deamido-NAD(+) from nicotinate D-ribonucleotide: step 1/1.</text>
</comment>
<evidence type="ECO:0000313" key="13">
    <source>
        <dbReference type="Proteomes" id="UP000037326"/>
    </source>
</evidence>
<evidence type="ECO:0000256" key="1">
    <source>
        <dbReference type="ARBA" id="ARBA00002324"/>
    </source>
</evidence>
<dbReference type="AlphaFoldDB" id="A0A0K9F889"/>
<dbReference type="GO" id="GO:0005524">
    <property type="term" value="F:ATP binding"/>
    <property type="evidence" value="ECO:0007669"/>
    <property type="project" value="UniProtKB-KW"/>
</dbReference>
<dbReference type="HAMAP" id="MF_00244">
    <property type="entry name" value="NaMN_adenylyltr"/>
    <property type="match status" value="1"/>
</dbReference>
<keyword evidence="8 10" id="KW-0520">NAD</keyword>
<protein>
    <recommendedName>
        <fullName evidence="10">Probable nicotinate-nucleotide adenylyltransferase</fullName>
        <ecNumber evidence="10">2.7.7.18</ecNumber>
    </recommendedName>
    <alternativeName>
        <fullName evidence="10">Deamido-NAD(+) diphosphorylase</fullName>
    </alternativeName>
    <alternativeName>
        <fullName evidence="10">Deamido-NAD(+) pyrophosphorylase</fullName>
    </alternativeName>
    <alternativeName>
        <fullName evidence="10">Nicotinate mononucleotide adenylyltransferase</fullName>
        <shortName evidence="10">NaMN adenylyltransferase</shortName>
    </alternativeName>
</protein>
<evidence type="ECO:0000256" key="8">
    <source>
        <dbReference type="ARBA" id="ARBA00023027"/>
    </source>
</evidence>
<dbReference type="Pfam" id="PF01467">
    <property type="entry name" value="CTP_transf_like"/>
    <property type="match status" value="1"/>
</dbReference>
<dbReference type="OrthoDB" id="5295945at2"/>
<keyword evidence="4 10" id="KW-0808">Transferase</keyword>
<dbReference type="NCBIfam" id="TIGR00125">
    <property type="entry name" value="cyt_tran_rel"/>
    <property type="match status" value="1"/>
</dbReference>
<dbReference type="Gene3D" id="3.40.50.620">
    <property type="entry name" value="HUPs"/>
    <property type="match status" value="1"/>
</dbReference>
<evidence type="ECO:0000256" key="6">
    <source>
        <dbReference type="ARBA" id="ARBA00022741"/>
    </source>
</evidence>
<dbReference type="PANTHER" id="PTHR39321:SF3">
    <property type="entry name" value="PHOSPHOPANTETHEINE ADENYLYLTRANSFERASE"/>
    <property type="match status" value="1"/>
</dbReference>
<sequence>MKKVGLLGGTFNPPHNGHLMMANEVMHALDLNEVRFMPNALPPHKFARHDASDEERLEMVKRAISPYPYFSMESYEVEKGGVSYSYKTLSAMCIREPNVKFYFIIGGDMIDSLHTWYCIDELVKLVQFVGVKRPGTEATTEYPIVMVEAPQIDLSSTLIRERLANGGTVTFLLPEEVETFIREEGLYGTRTVLGSD</sequence>
<name>A0A0K9F889_9BACI</name>